<gene>
    <name evidence="16" type="primary">LOC108997229</name>
</gene>
<feature type="region of interest" description="Disordered" evidence="13">
    <location>
        <begin position="465"/>
        <end position="507"/>
    </location>
</feature>
<dbReference type="InterPro" id="IPR001969">
    <property type="entry name" value="Aspartic_peptidase_AS"/>
</dbReference>
<dbReference type="InterPro" id="IPR033121">
    <property type="entry name" value="PEPTIDASE_A1"/>
</dbReference>
<keyword evidence="11" id="KW-0449">Lipoprotein</keyword>
<evidence type="ECO:0000256" key="11">
    <source>
        <dbReference type="ARBA" id="ARBA00023288"/>
    </source>
</evidence>
<dbReference type="Gramene" id="Jr13_27420_p1">
    <property type="protein sequence ID" value="cds.Jr13_27420_p1"/>
    <property type="gene ID" value="Jr13_27420"/>
</dbReference>
<dbReference type="FunFam" id="2.40.70.10:FF:000012">
    <property type="entry name" value="Aspartyl protease family protein 1"/>
    <property type="match status" value="1"/>
</dbReference>
<keyword evidence="7 12" id="KW-0064">Aspartyl protease</keyword>
<keyword evidence="6 14" id="KW-0732">Signal</keyword>
<evidence type="ECO:0000256" key="9">
    <source>
        <dbReference type="ARBA" id="ARBA00023136"/>
    </source>
</evidence>
<dbReference type="SUPFAM" id="SSF50630">
    <property type="entry name" value="Acid proteases"/>
    <property type="match status" value="1"/>
</dbReference>
<feature type="signal peptide" evidence="14">
    <location>
        <begin position="1"/>
        <end position="28"/>
    </location>
</feature>
<keyword evidence="9" id="KW-0472">Membrane</keyword>
<evidence type="ECO:0000256" key="3">
    <source>
        <dbReference type="ARBA" id="ARBA00022475"/>
    </source>
</evidence>
<evidence type="ECO:0000256" key="8">
    <source>
        <dbReference type="ARBA" id="ARBA00022801"/>
    </source>
</evidence>
<dbReference type="STRING" id="51240.A0A2I4FBC1"/>
<name>A0A2I4FBC1_JUGRE</name>
<keyword evidence="3" id="KW-1003">Cell membrane</keyword>
<sequence>MVCFGVLMVNRAVLLVLLAYLSVDGCSAALTFSSKLIHRFSDEAKALWVSRDGNAHGRSWPKRKSVEYFELLLRNDLKRQRLKLGSQYDFLFPSEGSETLFFGNALYWLHYTWIDIGTPKVSFLVALDAGSDLLWVPCDCIQCAPLSAGYYSMLDRDLSEYSPSFSNTSKHLPCSDHLCELSANCKGLKEPCPYIAEYDSENTTSSGFLVEEKLHLALVSNHATQNHVQASVILGCGRKQSGGYLDGAAPDGVMGLGPGNISVPSLLAKAGLVRNSFSLCFDEKDSGRILFGDEGLATQQSTSFLPIAGKYDAYFVGLEHYCVGSLCLKLTQFQALVDSGSSFTYFPTKICEKIVSEFDKQVNATRINVPKSTFKYCYNASSQELHNIPTMRLVFIMNQSFLIHSPIYSDPENPGFTTFCLTLLPLDYDYGIIGQNYMMGYRIVFDREHMKLAWSKSNCQDINGKQVHLTPPNDDGSPNPLPTNEQQSIPNTQVIPPAPAGKASSHSSEATPCQIPLWLGLISSLAHLVCLCAGHLIFSTFDL</sequence>
<evidence type="ECO:0000256" key="13">
    <source>
        <dbReference type="SAM" id="MobiDB-lite"/>
    </source>
</evidence>
<keyword evidence="8 12" id="KW-0378">Hydrolase</keyword>
<evidence type="ECO:0000256" key="2">
    <source>
        <dbReference type="ARBA" id="ARBA00007447"/>
    </source>
</evidence>
<dbReference type="InterPro" id="IPR001461">
    <property type="entry name" value="Aspartic_peptidase_A1"/>
</dbReference>
<dbReference type="Pfam" id="PF14543">
    <property type="entry name" value="TAXi_N"/>
    <property type="match status" value="1"/>
</dbReference>
<dbReference type="PRINTS" id="PR00792">
    <property type="entry name" value="PEPSIN"/>
</dbReference>
<dbReference type="OrthoDB" id="2747330at2759"/>
<dbReference type="PROSITE" id="PS51767">
    <property type="entry name" value="PEPTIDASE_A1"/>
    <property type="match status" value="1"/>
</dbReference>
<dbReference type="GO" id="GO:0004190">
    <property type="term" value="F:aspartic-type endopeptidase activity"/>
    <property type="evidence" value="ECO:0007669"/>
    <property type="project" value="UniProtKB-KW"/>
</dbReference>
<dbReference type="GO" id="GO:0005886">
    <property type="term" value="C:plasma membrane"/>
    <property type="evidence" value="ECO:0007669"/>
    <property type="project" value="UniProtKB-SubCell"/>
</dbReference>
<feature type="compositionally biased region" description="Polar residues" evidence="13">
    <location>
        <begin position="482"/>
        <end position="494"/>
    </location>
</feature>
<dbReference type="PANTHER" id="PTHR13683">
    <property type="entry name" value="ASPARTYL PROTEASES"/>
    <property type="match status" value="1"/>
</dbReference>
<evidence type="ECO:0000256" key="5">
    <source>
        <dbReference type="ARBA" id="ARBA00022670"/>
    </source>
</evidence>
<feature type="chain" id="PRO_5043691447" evidence="14">
    <location>
        <begin position="29"/>
        <end position="543"/>
    </location>
</feature>
<dbReference type="PANTHER" id="PTHR13683:SF339">
    <property type="entry name" value="PEPTIDASE A1 DOMAIN-CONTAINING PROTEIN"/>
    <property type="match status" value="1"/>
</dbReference>
<dbReference type="GeneID" id="108997229"/>
<dbReference type="FunFam" id="2.40.70.10:FF:000014">
    <property type="entry name" value="Aspartyl protease family protein 1"/>
    <property type="match status" value="1"/>
</dbReference>
<evidence type="ECO:0000256" key="12">
    <source>
        <dbReference type="RuleBase" id="RU000454"/>
    </source>
</evidence>
<keyword evidence="5 12" id="KW-0645">Protease</keyword>
<dbReference type="InterPro" id="IPR032799">
    <property type="entry name" value="TAXi_C"/>
</dbReference>
<dbReference type="InterPro" id="IPR032861">
    <property type="entry name" value="TAXi_N"/>
</dbReference>
<evidence type="ECO:0000313" key="15">
    <source>
        <dbReference type="Proteomes" id="UP000235220"/>
    </source>
</evidence>
<dbReference type="PROSITE" id="PS00141">
    <property type="entry name" value="ASP_PROTEASE"/>
    <property type="match status" value="1"/>
</dbReference>
<reference evidence="16" key="1">
    <citation type="submission" date="2025-08" db="UniProtKB">
        <authorList>
            <consortium name="RefSeq"/>
        </authorList>
    </citation>
    <scope>IDENTIFICATION</scope>
    <source>
        <tissue evidence="16">Leaves</tissue>
    </source>
</reference>
<evidence type="ECO:0000313" key="16">
    <source>
        <dbReference type="RefSeq" id="XP_018828954.1"/>
    </source>
</evidence>
<dbReference type="Gene3D" id="2.40.70.10">
    <property type="entry name" value="Acid Proteases"/>
    <property type="match status" value="2"/>
</dbReference>
<organism evidence="15 16">
    <name type="scientific">Juglans regia</name>
    <name type="common">English walnut</name>
    <dbReference type="NCBI Taxonomy" id="51240"/>
    <lineage>
        <taxon>Eukaryota</taxon>
        <taxon>Viridiplantae</taxon>
        <taxon>Streptophyta</taxon>
        <taxon>Embryophyta</taxon>
        <taxon>Tracheophyta</taxon>
        <taxon>Spermatophyta</taxon>
        <taxon>Magnoliopsida</taxon>
        <taxon>eudicotyledons</taxon>
        <taxon>Gunneridae</taxon>
        <taxon>Pentapetalae</taxon>
        <taxon>rosids</taxon>
        <taxon>fabids</taxon>
        <taxon>Fagales</taxon>
        <taxon>Juglandaceae</taxon>
        <taxon>Juglans</taxon>
    </lineage>
</organism>
<evidence type="ECO:0000256" key="7">
    <source>
        <dbReference type="ARBA" id="ARBA00022750"/>
    </source>
</evidence>
<evidence type="ECO:0000256" key="14">
    <source>
        <dbReference type="SAM" id="SignalP"/>
    </source>
</evidence>
<dbReference type="AlphaFoldDB" id="A0A2I4FBC1"/>
<dbReference type="GO" id="GO:0098552">
    <property type="term" value="C:side of membrane"/>
    <property type="evidence" value="ECO:0007669"/>
    <property type="project" value="UniProtKB-KW"/>
</dbReference>
<evidence type="ECO:0000256" key="10">
    <source>
        <dbReference type="ARBA" id="ARBA00023180"/>
    </source>
</evidence>
<dbReference type="Pfam" id="PF14541">
    <property type="entry name" value="TAXi_C"/>
    <property type="match status" value="1"/>
</dbReference>
<dbReference type="RefSeq" id="XP_018828954.1">
    <property type="nucleotide sequence ID" value="XM_018973409.2"/>
</dbReference>
<keyword evidence="10" id="KW-0325">Glycoprotein</keyword>
<accession>A0A2I4FBC1</accession>
<comment type="subcellular location">
    <subcellularLocation>
        <location evidence="1">Cell membrane</location>
        <topology evidence="1">Lipid-anchor</topology>
        <topology evidence="1">GPI-anchor</topology>
    </subcellularLocation>
</comment>
<dbReference type="InterPro" id="IPR021109">
    <property type="entry name" value="Peptidase_aspartic_dom_sf"/>
</dbReference>
<proteinExistence type="inferred from homology"/>
<keyword evidence="4" id="KW-0336">GPI-anchor</keyword>
<keyword evidence="15" id="KW-1185">Reference proteome</keyword>
<dbReference type="Proteomes" id="UP000235220">
    <property type="component" value="Chromosome 13"/>
</dbReference>
<comment type="similarity">
    <text evidence="2 12">Belongs to the peptidase A1 family.</text>
</comment>
<evidence type="ECO:0000256" key="4">
    <source>
        <dbReference type="ARBA" id="ARBA00022622"/>
    </source>
</evidence>
<protein>
    <submittedName>
        <fullName evidence="16">Aspartic proteinase-like protein 1</fullName>
    </submittedName>
</protein>
<evidence type="ECO:0000256" key="1">
    <source>
        <dbReference type="ARBA" id="ARBA00004609"/>
    </source>
</evidence>
<dbReference type="GO" id="GO:0006508">
    <property type="term" value="P:proteolysis"/>
    <property type="evidence" value="ECO:0007669"/>
    <property type="project" value="UniProtKB-KW"/>
</dbReference>
<dbReference type="KEGG" id="jre:108997229"/>
<evidence type="ECO:0000256" key="6">
    <source>
        <dbReference type="ARBA" id="ARBA00022729"/>
    </source>
</evidence>